<dbReference type="Proteomes" id="UP000095286">
    <property type="component" value="Unplaced"/>
</dbReference>
<organism evidence="1 2">
    <name type="scientific">Rhabditophanes sp. KR3021</name>
    <dbReference type="NCBI Taxonomy" id="114890"/>
    <lineage>
        <taxon>Eukaryota</taxon>
        <taxon>Metazoa</taxon>
        <taxon>Ecdysozoa</taxon>
        <taxon>Nematoda</taxon>
        <taxon>Chromadorea</taxon>
        <taxon>Rhabditida</taxon>
        <taxon>Tylenchina</taxon>
        <taxon>Panagrolaimomorpha</taxon>
        <taxon>Strongyloidoidea</taxon>
        <taxon>Alloionematidae</taxon>
        <taxon>Rhabditophanes</taxon>
    </lineage>
</organism>
<protein>
    <submittedName>
        <fullName evidence="2">Uncharacterized protein</fullName>
    </submittedName>
</protein>
<evidence type="ECO:0000313" key="1">
    <source>
        <dbReference type="Proteomes" id="UP000095286"/>
    </source>
</evidence>
<proteinExistence type="predicted"/>
<name>A0AC35U4U8_9BILA</name>
<dbReference type="WBParaSite" id="RSKR_0000795400.1">
    <property type="protein sequence ID" value="RSKR_0000795400.1"/>
    <property type="gene ID" value="RSKR_0000795400"/>
</dbReference>
<accession>A0AC35U4U8</accession>
<evidence type="ECO:0000313" key="2">
    <source>
        <dbReference type="WBParaSite" id="RSKR_0000795400.1"/>
    </source>
</evidence>
<sequence>MVADNKSSISLKCLVAFMIIFMFTTQLTDAAPSRVMMRFGKRLAPSYGNLFEGNQDYYQGEPDPEEVMKLHTYLSRNQMFPIVFDD</sequence>
<reference evidence="2" key="1">
    <citation type="submission" date="2016-11" db="UniProtKB">
        <authorList>
            <consortium name="WormBaseParasite"/>
        </authorList>
    </citation>
    <scope>IDENTIFICATION</scope>
    <source>
        <strain evidence="2">KR3021</strain>
    </source>
</reference>